<dbReference type="Pfam" id="PF05901">
    <property type="entry name" value="Excalibur"/>
    <property type="match status" value="1"/>
</dbReference>
<dbReference type="InterPro" id="IPR008613">
    <property type="entry name" value="Excalibur_Ca-bd_domain"/>
</dbReference>
<keyword evidence="2" id="KW-0472">Membrane</keyword>
<name>A0ABU5JNS1_9ACTN</name>
<feature type="compositionally biased region" description="Polar residues" evidence="1">
    <location>
        <begin position="71"/>
        <end position="80"/>
    </location>
</feature>
<evidence type="ECO:0000313" key="4">
    <source>
        <dbReference type="EMBL" id="MDZ5494177.1"/>
    </source>
</evidence>
<feature type="transmembrane region" description="Helical" evidence="2">
    <location>
        <begin position="36"/>
        <end position="60"/>
    </location>
</feature>
<dbReference type="RefSeq" id="WP_236648355.1">
    <property type="nucleotide sequence ID" value="NZ_JAXOTQ010000064.1"/>
</dbReference>
<proteinExistence type="predicted"/>
<evidence type="ECO:0000259" key="3">
    <source>
        <dbReference type="SMART" id="SM00894"/>
    </source>
</evidence>
<dbReference type="Proteomes" id="UP001290101">
    <property type="component" value="Unassembled WGS sequence"/>
</dbReference>
<evidence type="ECO:0000256" key="2">
    <source>
        <dbReference type="SAM" id="Phobius"/>
    </source>
</evidence>
<feature type="domain" description="Excalibur calcium-binding" evidence="3">
    <location>
        <begin position="151"/>
        <end position="188"/>
    </location>
</feature>
<evidence type="ECO:0000313" key="5">
    <source>
        <dbReference type="Proteomes" id="UP001290101"/>
    </source>
</evidence>
<comment type="caution">
    <text evidence="4">The sequence shown here is derived from an EMBL/GenBank/DDBJ whole genome shotgun (WGS) entry which is preliminary data.</text>
</comment>
<accession>A0ABU5JNS1</accession>
<evidence type="ECO:0000256" key="1">
    <source>
        <dbReference type="SAM" id="MobiDB-lite"/>
    </source>
</evidence>
<reference evidence="4 5" key="1">
    <citation type="submission" date="2023-12" db="EMBL/GenBank/DDBJ databases">
        <title>Micromonospora sp. nov., isolated from Atacama Desert.</title>
        <authorList>
            <person name="Carro L."/>
            <person name="Golinska P."/>
            <person name="Klenk H.-P."/>
            <person name="Goodfellow M."/>
        </authorList>
    </citation>
    <scope>NUCLEOTIDE SEQUENCE [LARGE SCALE GENOMIC DNA]</scope>
    <source>
        <strain evidence="4 5">4G53</strain>
    </source>
</reference>
<keyword evidence="2" id="KW-1133">Transmembrane helix</keyword>
<feature type="compositionally biased region" description="Low complexity" evidence="1">
    <location>
        <begin position="110"/>
        <end position="139"/>
    </location>
</feature>
<sequence>MTTPTPSHGRPHEMSLDDTAVLPLYPAPPAPVKRKALPWLIAAAAVVVGLCCGGAVINAADNDSDTARPSARNTTPNATPGNRLVDADTRPTPAPVEPTAPAPLAGDSSAKTTTAAPKATVKPTATRASSPRPAPTSTRPMPPPVPVTDPRFGTCKEANAAGYGPYRRGIDPEYAWYRDRNGDGLVCERR</sequence>
<gene>
    <name evidence="4" type="ORF">U2F25_32825</name>
</gene>
<organism evidence="4 5">
    <name type="scientific">Micromonospora sicca</name>
    <dbReference type="NCBI Taxonomy" id="2202420"/>
    <lineage>
        <taxon>Bacteria</taxon>
        <taxon>Bacillati</taxon>
        <taxon>Actinomycetota</taxon>
        <taxon>Actinomycetes</taxon>
        <taxon>Micromonosporales</taxon>
        <taxon>Micromonosporaceae</taxon>
        <taxon>Micromonospora</taxon>
    </lineage>
</organism>
<dbReference type="EMBL" id="JAXOTQ010000064">
    <property type="protein sequence ID" value="MDZ5494177.1"/>
    <property type="molecule type" value="Genomic_DNA"/>
</dbReference>
<dbReference type="SMART" id="SM00894">
    <property type="entry name" value="Excalibur"/>
    <property type="match status" value="1"/>
</dbReference>
<keyword evidence="5" id="KW-1185">Reference proteome</keyword>
<feature type="region of interest" description="Disordered" evidence="1">
    <location>
        <begin position="60"/>
        <end position="170"/>
    </location>
</feature>
<feature type="compositionally biased region" description="Pro residues" evidence="1">
    <location>
        <begin position="92"/>
        <end position="101"/>
    </location>
</feature>
<keyword evidence="2" id="KW-0812">Transmembrane</keyword>
<protein>
    <submittedName>
        <fullName evidence="4">Excalibur calcium-binding domain-containing protein</fullName>
    </submittedName>
</protein>